<reference evidence="2 3" key="1">
    <citation type="journal article" date="2016" name="Nat. Commun.">
        <title>Thousands of microbial genomes shed light on interconnected biogeochemical processes in an aquifer system.</title>
        <authorList>
            <person name="Anantharaman K."/>
            <person name="Brown C.T."/>
            <person name="Hug L.A."/>
            <person name="Sharon I."/>
            <person name="Castelle C.J."/>
            <person name="Probst A.J."/>
            <person name="Thomas B.C."/>
            <person name="Singh A."/>
            <person name="Wilkins M.J."/>
            <person name="Karaoz U."/>
            <person name="Brodie E.L."/>
            <person name="Williams K.H."/>
            <person name="Hubbard S.S."/>
            <person name="Banfield J.F."/>
        </authorList>
    </citation>
    <scope>NUCLEOTIDE SEQUENCE [LARGE SCALE GENOMIC DNA]</scope>
</reference>
<gene>
    <name evidence="2" type="ORF">A2569_00260</name>
</gene>
<feature type="transmembrane region" description="Helical" evidence="1">
    <location>
        <begin position="200"/>
        <end position="222"/>
    </location>
</feature>
<proteinExistence type="predicted"/>
<feature type="transmembrane region" description="Helical" evidence="1">
    <location>
        <begin position="48"/>
        <end position="67"/>
    </location>
</feature>
<dbReference type="Proteomes" id="UP000177090">
    <property type="component" value="Unassembled WGS sequence"/>
</dbReference>
<protein>
    <recommendedName>
        <fullName evidence="4">Amino acid transporter transmembrane domain-containing protein</fullName>
    </recommendedName>
</protein>
<feature type="transmembrane region" description="Helical" evidence="1">
    <location>
        <begin position="126"/>
        <end position="142"/>
    </location>
</feature>
<evidence type="ECO:0008006" key="4">
    <source>
        <dbReference type="Google" id="ProtNLM"/>
    </source>
</evidence>
<feature type="transmembrane region" description="Helical" evidence="1">
    <location>
        <begin position="277"/>
        <end position="298"/>
    </location>
</feature>
<dbReference type="EMBL" id="MHTL01000010">
    <property type="protein sequence ID" value="OHA60700.1"/>
    <property type="molecule type" value="Genomic_DNA"/>
</dbReference>
<feature type="transmembrane region" description="Helical" evidence="1">
    <location>
        <begin position="88"/>
        <end position="106"/>
    </location>
</feature>
<feature type="transmembrane region" description="Helical" evidence="1">
    <location>
        <begin position="439"/>
        <end position="461"/>
    </location>
</feature>
<evidence type="ECO:0000256" key="1">
    <source>
        <dbReference type="SAM" id="Phobius"/>
    </source>
</evidence>
<keyword evidence="1" id="KW-0472">Membrane</keyword>
<comment type="caution">
    <text evidence="2">The sequence shown here is derived from an EMBL/GenBank/DDBJ whole genome shotgun (WGS) entry which is preliminary data.</text>
</comment>
<name>A0A1G2QJB5_9BACT</name>
<organism evidence="2 3">
    <name type="scientific">Candidatus Vogelbacteria bacterium RIFOXYD1_FULL_51_18</name>
    <dbReference type="NCBI Taxonomy" id="1802440"/>
    <lineage>
        <taxon>Bacteria</taxon>
        <taxon>Candidatus Vogeliibacteriota</taxon>
    </lineage>
</organism>
<feature type="transmembrane region" description="Helical" evidence="1">
    <location>
        <begin position="405"/>
        <end position="427"/>
    </location>
</feature>
<feature type="transmembrane region" description="Helical" evidence="1">
    <location>
        <begin position="329"/>
        <end position="346"/>
    </location>
</feature>
<keyword evidence="1" id="KW-1133">Transmembrane helix</keyword>
<sequence>MSRWSALHTRELPPPSGLTRMLGVGVIVMGMAMGTGELILWPHLVSKFGLGILWLALIGLALQYFINQEVARHTAATGESFFTSSARLIHYIPLFWIVAAVLLYVWPGWASALGTILARLFGFGSYLIWSWLSLALVLIITFSGRTAYHVLERALKIIVPLFLLLLLIVSYHNLTPGVLLEALKGLVNIGYIPEGIDMNVLLGAIVFAGAGGMLNLATSLWYRDKGLGMAHYVGRITNPITGAPEAVTVTGQDFHITEESLARWRGWMRYVRIDQGLIFFTLGLISLVLLSVNAYVVLTPLGIVPEGTNVAVAQAEIFAAQWGALGEKLYLLMAYLMLFSVMWTVIDALTRIITDIVHTNAREGALREQFRWMNSISIHHLYYGLIVCIVFIQALLLPFNQPLPFLVLSSALGGITMALYTPLLLYLNLFKLPWPLRPGIITICALLAGTLFYAFFAFQSISATIGG</sequence>
<dbReference type="AlphaFoldDB" id="A0A1G2QJB5"/>
<dbReference type="NCBIfam" id="NF037982">
    <property type="entry name" value="Nramp_1"/>
    <property type="match status" value="1"/>
</dbReference>
<accession>A0A1G2QJB5</accession>
<evidence type="ECO:0000313" key="2">
    <source>
        <dbReference type="EMBL" id="OHA60700.1"/>
    </source>
</evidence>
<evidence type="ECO:0000313" key="3">
    <source>
        <dbReference type="Proteomes" id="UP000177090"/>
    </source>
</evidence>
<dbReference type="STRING" id="1802440.A2569_00260"/>
<keyword evidence="1" id="KW-0812">Transmembrane</keyword>
<feature type="transmembrane region" description="Helical" evidence="1">
    <location>
        <begin position="381"/>
        <end position="399"/>
    </location>
</feature>
<feature type="transmembrane region" description="Helical" evidence="1">
    <location>
        <begin position="154"/>
        <end position="174"/>
    </location>
</feature>
<feature type="transmembrane region" description="Helical" evidence="1">
    <location>
        <begin position="21"/>
        <end position="42"/>
    </location>
</feature>